<dbReference type="Proteomes" id="UP001161405">
    <property type="component" value="Unassembled WGS sequence"/>
</dbReference>
<dbReference type="EMBL" id="BSNI01000002">
    <property type="protein sequence ID" value="GLQ18281.1"/>
    <property type="molecule type" value="Genomic_DNA"/>
</dbReference>
<reference evidence="3" key="1">
    <citation type="journal article" date="2014" name="Int. J. Syst. Evol. Microbiol.">
        <title>Complete genome of a new Firmicutes species belonging to the dominant human colonic microbiota ('Ruminococcus bicirculans') reveals two chromosomes and a selective capacity to utilize plant glucans.</title>
        <authorList>
            <consortium name="NISC Comparative Sequencing Program"/>
            <person name="Wegmann U."/>
            <person name="Louis P."/>
            <person name="Goesmann A."/>
            <person name="Henrissat B."/>
            <person name="Duncan S.H."/>
            <person name="Flint H.J."/>
        </authorList>
    </citation>
    <scope>NUCLEOTIDE SEQUENCE</scope>
    <source>
        <strain evidence="3">NBRC 107169</strain>
    </source>
</reference>
<dbReference type="Pfam" id="PF02525">
    <property type="entry name" value="Flavodoxin_2"/>
    <property type="match status" value="1"/>
</dbReference>
<name>A0ABQ5USL5_9HYPH</name>
<keyword evidence="1" id="KW-0560">Oxidoreductase</keyword>
<organism evidence="3 4">
    <name type="scientific">Maritalea porphyrae</name>
    <dbReference type="NCBI Taxonomy" id="880732"/>
    <lineage>
        <taxon>Bacteria</taxon>
        <taxon>Pseudomonadati</taxon>
        <taxon>Pseudomonadota</taxon>
        <taxon>Alphaproteobacteria</taxon>
        <taxon>Hyphomicrobiales</taxon>
        <taxon>Devosiaceae</taxon>
        <taxon>Maritalea</taxon>
    </lineage>
</organism>
<dbReference type="PANTHER" id="PTHR47307">
    <property type="entry name" value="GLUTATHIONE-REGULATED POTASSIUM-EFFLUX SYSTEM ANCILLARY PROTEIN KEFG"/>
    <property type="match status" value="1"/>
</dbReference>
<evidence type="ECO:0000259" key="2">
    <source>
        <dbReference type="Pfam" id="PF02525"/>
    </source>
</evidence>
<evidence type="ECO:0000313" key="3">
    <source>
        <dbReference type="EMBL" id="GLQ18281.1"/>
    </source>
</evidence>
<evidence type="ECO:0000313" key="4">
    <source>
        <dbReference type="Proteomes" id="UP001161405"/>
    </source>
</evidence>
<evidence type="ECO:0000256" key="1">
    <source>
        <dbReference type="ARBA" id="ARBA00023002"/>
    </source>
</evidence>
<gene>
    <name evidence="3" type="ORF">GCM10007879_25300</name>
</gene>
<dbReference type="InterPro" id="IPR046980">
    <property type="entry name" value="KefG/KefF"/>
</dbReference>
<proteinExistence type="predicted"/>
<comment type="caution">
    <text evidence="3">The sequence shown here is derived from an EMBL/GenBank/DDBJ whole genome shotgun (WGS) entry which is preliminary data.</text>
</comment>
<dbReference type="RefSeq" id="WP_284365108.1">
    <property type="nucleotide sequence ID" value="NZ_BSNI01000002.1"/>
</dbReference>
<feature type="domain" description="Flavodoxin-like fold" evidence="2">
    <location>
        <begin position="3"/>
        <end position="168"/>
    </location>
</feature>
<protein>
    <submittedName>
        <fullName evidence="3">Potassium transporter KefG</fullName>
    </submittedName>
</protein>
<dbReference type="InterPro" id="IPR003680">
    <property type="entry name" value="Flavodoxin_fold"/>
</dbReference>
<keyword evidence="4" id="KW-1185">Reference proteome</keyword>
<dbReference type="SUPFAM" id="SSF52218">
    <property type="entry name" value="Flavoproteins"/>
    <property type="match status" value="1"/>
</dbReference>
<dbReference type="InterPro" id="IPR029039">
    <property type="entry name" value="Flavoprotein-like_sf"/>
</dbReference>
<sequence>MKSILVLYAHPAPRHSTANKQMIAAAQSLNDVTFVDLYARYPRFKIEIDKEQEQLLAHDIIIFQFPLMWYSTPSILKEWQDLVLEYGFAYGEGGKALAGKCLMPVVTVGGPEHAYQDEGYNKHSLQTFLTPLEQTANLCSMRYLPPLALFASLRASNDGRLDDHSTAYSHLLTALRDETFDYEAAQNQPLLNIEELPILEGVQ</sequence>
<dbReference type="Gene3D" id="3.40.50.360">
    <property type="match status" value="1"/>
</dbReference>
<accession>A0ABQ5USL5</accession>
<dbReference type="PANTHER" id="PTHR47307:SF1">
    <property type="entry name" value="GLUTATHIONE-REGULATED POTASSIUM-EFFLUX SYSTEM ANCILLARY PROTEIN KEFG"/>
    <property type="match status" value="1"/>
</dbReference>
<reference evidence="3" key="2">
    <citation type="submission" date="2023-01" db="EMBL/GenBank/DDBJ databases">
        <title>Draft genome sequence of Maritalea porphyrae strain NBRC 107169.</title>
        <authorList>
            <person name="Sun Q."/>
            <person name="Mori K."/>
        </authorList>
    </citation>
    <scope>NUCLEOTIDE SEQUENCE</scope>
    <source>
        <strain evidence="3">NBRC 107169</strain>
    </source>
</reference>